<dbReference type="CDD" id="cd00051">
    <property type="entry name" value="EFh"/>
    <property type="match status" value="1"/>
</dbReference>
<evidence type="ECO:0000313" key="2">
    <source>
        <dbReference type="EMBL" id="UQS24745.1"/>
    </source>
</evidence>
<gene>
    <name evidence="2" type="ORF">L1857_18925</name>
</gene>
<dbReference type="InterPro" id="IPR002048">
    <property type="entry name" value="EF_hand_dom"/>
</dbReference>
<reference evidence="2" key="1">
    <citation type="submission" date="2022-01" db="EMBL/GenBank/DDBJ databases">
        <title>PSI-footprinting approach for the identification of protein synthesis inhibitor producers.</title>
        <authorList>
            <person name="Handel F."/>
            <person name="Kulik A."/>
            <person name="Wex K.W."/>
            <person name="Berscheid A."/>
            <person name="Saur J.S."/>
            <person name="Winkler A."/>
            <person name="Wibberg D."/>
            <person name="Kalinowski J."/>
            <person name="Broetz-Oesterhelt H."/>
            <person name="Mast Y."/>
        </authorList>
    </citation>
    <scope>NUCLEOTIDE SEQUENCE</scope>
    <source>
        <strain evidence="2">KNN 49.3e</strain>
    </source>
</reference>
<sequence>MGAPVVDNRLKQRFDKWDANSDGVLDRSDFEQEAERIARAFGSSTGTGAGKALAESFRGLHDYLVQQSGSQQITEQQFMQATEKLIFQEGESGFNRLMRPVVQAIVGLCDKNADGKISREEFAVWLTAVGVPDSQAKSAFDRIDADHSGELSADELLGAVRKFHFGELDVALLG</sequence>
<organism evidence="2 3">
    <name type="scientific">Amycolatopsis thermalba</name>
    <dbReference type="NCBI Taxonomy" id="944492"/>
    <lineage>
        <taxon>Bacteria</taxon>
        <taxon>Bacillati</taxon>
        <taxon>Actinomycetota</taxon>
        <taxon>Actinomycetes</taxon>
        <taxon>Pseudonocardiales</taxon>
        <taxon>Pseudonocardiaceae</taxon>
        <taxon>Amycolatopsis</taxon>
    </lineage>
</organism>
<dbReference type="Gene3D" id="1.10.238.10">
    <property type="entry name" value="EF-hand"/>
    <property type="match status" value="1"/>
</dbReference>
<name>A0ABY4NXD9_9PSEU</name>
<dbReference type="Pfam" id="PF13405">
    <property type="entry name" value="EF-hand_6"/>
    <property type="match status" value="1"/>
</dbReference>
<accession>A0ABY4NXD9</accession>
<dbReference type="SUPFAM" id="SSF47473">
    <property type="entry name" value="EF-hand"/>
    <property type="match status" value="1"/>
</dbReference>
<dbReference type="SMART" id="SM00054">
    <property type="entry name" value="EFh"/>
    <property type="match status" value="3"/>
</dbReference>
<dbReference type="EMBL" id="CP091196">
    <property type="protein sequence ID" value="UQS24745.1"/>
    <property type="molecule type" value="Genomic_DNA"/>
</dbReference>
<feature type="domain" description="EF-hand" evidence="1">
    <location>
        <begin position="5"/>
        <end position="40"/>
    </location>
</feature>
<dbReference type="RefSeq" id="WP_094005489.1">
    <property type="nucleotide sequence ID" value="NZ_CP091196.1"/>
</dbReference>
<protein>
    <submittedName>
        <fullName evidence="2">EF-hand domain-containing protein</fullName>
    </submittedName>
</protein>
<evidence type="ECO:0000313" key="3">
    <source>
        <dbReference type="Proteomes" id="UP000830158"/>
    </source>
</evidence>
<evidence type="ECO:0000259" key="1">
    <source>
        <dbReference type="PROSITE" id="PS50222"/>
    </source>
</evidence>
<dbReference type="Pfam" id="PF13202">
    <property type="entry name" value="EF-hand_5"/>
    <property type="match status" value="2"/>
</dbReference>
<proteinExistence type="predicted"/>
<dbReference type="PROSITE" id="PS00018">
    <property type="entry name" value="EF_HAND_1"/>
    <property type="match status" value="2"/>
</dbReference>
<dbReference type="InterPro" id="IPR011992">
    <property type="entry name" value="EF-hand-dom_pair"/>
</dbReference>
<dbReference type="Proteomes" id="UP000830158">
    <property type="component" value="Chromosome"/>
</dbReference>
<keyword evidence="3" id="KW-1185">Reference proteome</keyword>
<dbReference type="PROSITE" id="PS50222">
    <property type="entry name" value="EF_HAND_2"/>
    <property type="match status" value="2"/>
</dbReference>
<feature type="domain" description="EF-hand" evidence="1">
    <location>
        <begin position="131"/>
        <end position="166"/>
    </location>
</feature>
<dbReference type="InterPro" id="IPR018247">
    <property type="entry name" value="EF_Hand_1_Ca_BS"/>
</dbReference>